<dbReference type="Gene3D" id="2.60.120.610">
    <property type="entry name" value="arabinofuranosyltransferase like domain"/>
    <property type="match status" value="2"/>
</dbReference>
<dbReference type="Pfam" id="PF14896">
    <property type="entry name" value="Arabino_trans_C"/>
    <property type="match status" value="1"/>
</dbReference>
<dbReference type="EMBL" id="JBBEGN010000012">
    <property type="protein sequence ID" value="MEJ2870360.1"/>
    <property type="molecule type" value="Genomic_DNA"/>
</dbReference>
<keyword evidence="7 12" id="KW-0812">Transmembrane</keyword>
<dbReference type="InterPro" id="IPR027451">
    <property type="entry name" value="EmbABC_dom1"/>
</dbReference>
<feature type="transmembrane region" description="Helical" evidence="12">
    <location>
        <begin position="715"/>
        <end position="735"/>
    </location>
</feature>
<evidence type="ECO:0000313" key="16">
    <source>
        <dbReference type="Proteomes" id="UP001385809"/>
    </source>
</evidence>
<feature type="transmembrane region" description="Helical" evidence="12">
    <location>
        <begin position="347"/>
        <end position="368"/>
    </location>
</feature>
<evidence type="ECO:0000256" key="6">
    <source>
        <dbReference type="ARBA" id="ARBA00022679"/>
    </source>
</evidence>
<feature type="transmembrane region" description="Helical" evidence="12">
    <location>
        <begin position="380"/>
        <end position="399"/>
    </location>
</feature>
<proteinExistence type="inferred from homology"/>
<evidence type="ECO:0000259" key="13">
    <source>
        <dbReference type="Pfam" id="PF04602"/>
    </source>
</evidence>
<feature type="domain" description="Arabinofuranosyltransferase central" evidence="13">
    <location>
        <begin position="225"/>
        <end position="656"/>
    </location>
</feature>
<dbReference type="InterPro" id="IPR007680">
    <property type="entry name" value="Arabino_trans_central"/>
</dbReference>
<keyword evidence="4" id="KW-1003">Cell membrane</keyword>
<feature type="transmembrane region" description="Helical" evidence="12">
    <location>
        <begin position="537"/>
        <end position="555"/>
    </location>
</feature>
<keyword evidence="9 12" id="KW-0472">Membrane</keyword>
<organism evidence="15 16">
    <name type="scientific">Actinomycetospora aurantiaca</name>
    <dbReference type="NCBI Taxonomy" id="3129233"/>
    <lineage>
        <taxon>Bacteria</taxon>
        <taxon>Bacillati</taxon>
        <taxon>Actinomycetota</taxon>
        <taxon>Actinomycetes</taxon>
        <taxon>Pseudonocardiales</taxon>
        <taxon>Pseudonocardiaceae</taxon>
        <taxon>Actinomycetospora</taxon>
    </lineage>
</organism>
<reference evidence="15 16" key="1">
    <citation type="submission" date="2024-03" db="EMBL/GenBank/DDBJ databases">
        <title>Actinomycetospora sp. OC33-EN08, a novel actinomycete isolated from wild orchid (Aerides multiflora).</title>
        <authorList>
            <person name="Suriyachadkun C."/>
        </authorList>
    </citation>
    <scope>NUCLEOTIDE SEQUENCE [LARGE SCALE GENOMIC DNA]</scope>
    <source>
        <strain evidence="15 16">OC33-EN08</strain>
    </source>
</reference>
<feature type="compositionally biased region" description="Basic and acidic residues" evidence="11">
    <location>
        <begin position="108"/>
        <end position="117"/>
    </location>
</feature>
<keyword evidence="6" id="KW-0808">Transferase</keyword>
<evidence type="ECO:0000256" key="4">
    <source>
        <dbReference type="ARBA" id="ARBA00022475"/>
    </source>
</evidence>
<feature type="domain" description="Arabinosyltransferase C-terminal" evidence="14">
    <location>
        <begin position="817"/>
        <end position="1042"/>
    </location>
</feature>
<evidence type="ECO:0000313" key="15">
    <source>
        <dbReference type="EMBL" id="MEJ2870360.1"/>
    </source>
</evidence>
<feature type="transmembrane region" description="Helical" evidence="12">
    <location>
        <begin position="269"/>
        <end position="291"/>
    </location>
</feature>
<evidence type="ECO:0000256" key="2">
    <source>
        <dbReference type="ARBA" id="ARBA00004651"/>
    </source>
</evidence>
<comment type="caution">
    <text evidence="15">The sequence shown here is derived from an EMBL/GenBank/DDBJ whole genome shotgun (WGS) entry which is preliminary data.</text>
</comment>
<dbReference type="Gene3D" id="3.40.190.160">
    <property type="match status" value="1"/>
</dbReference>
<evidence type="ECO:0000256" key="8">
    <source>
        <dbReference type="ARBA" id="ARBA00022989"/>
    </source>
</evidence>
<dbReference type="Proteomes" id="UP001385809">
    <property type="component" value="Unassembled WGS sequence"/>
</dbReference>
<keyword evidence="5" id="KW-0328">Glycosyltransferase</keyword>
<dbReference type="InterPro" id="IPR032731">
    <property type="entry name" value="Arabino_trans_C"/>
</dbReference>
<evidence type="ECO:0000256" key="1">
    <source>
        <dbReference type="ARBA" id="ARBA00003001"/>
    </source>
</evidence>
<accession>A0ABU8MUP4</accession>
<evidence type="ECO:0000259" key="14">
    <source>
        <dbReference type="Pfam" id="PF14896"/>
    </source>
</evidence>
<dbReference type="Pfam" id="PF04602">
    <property type="entry name" value="Arabinose_trans"/>
    <property type="match status" value="1"/>
</dbReference>
<keyword evidence="16" id="KW-1185">Reference proteome</keyword>
<evidence type="ECO:0000256" key="9">
    <source>
        <dbReference type="ARBA" id="ARBA00023136"/>
    </source>
</evidence>
<sequence length="1062" mass="112213">MTTVLEPADQAEDTAPGRTRPGAVLVWALVAVLLGLAVPLAPVTSEVTTVSWPAAGDPARSTTLSLSPPRPAVLDVTVPCAALRAGGEVLRTMPAGAVPPSQTADVAPEDRRPDPTPDRVAAGGLVVTSAAGRVDVVVSGERMLSAPLPPPRSPSLRSPEPGDCALALHSGADGLRATLGGTPAPLACGDCADIAVPQVSELTTGLAGAAGPQVTLQPDDRYASTPGLLKTVLLVAHVLALVVLFVLLTRDHGPAVRRWWQGRRHAWSVLRRHLSWADAVVVVVSGAWVLLAPMNFDDSWYPLMARDAGASGYLGNAVYMFNVTENPFVASQYLMQVWGAVGGWSLVWLRLLPLAFGLLAYGLLRVYLALALRRLSVRRAYVPWALLVGHLVWWLPFGLTLRPEPLIVLLSVVVLLLVELARLREAPMLYALAVAAAALSLACSPTGLVAWAPLLVELPRWWPRIRALTTRQRVVGLAVLAAAASVAVPVAFADASLGDFLEASAVHSYYYNTVPWYDELTHYQTLLAPGRTSWGGRGPILLTLGVTILVAAGSALRGPDDDDLRRLLLHSAATSAVAFALVAASPTKWVLHFPAVGAAGTVLLAVALLRAPLPGKERALATAVGLAVLVVVTSVTFAGWNVWTPYSDRGQPFGAHADPDPTPLSQNLLAPHLGPVFLRNPLVWIAIAVLAAAWAGWSLRRWPDRRLPRPGPDRAVLAVACGTLVVGMLGVFVLAPATQYPGWTVALGNTKDVVRGPLCGLEDEVTYLGPASAPLGRPTAPAVTEGDMVDSTRVPGPRPVPGLGPLWHDAAPGSGGRGGLRTGWYPVPPGGDATDVVVPVLLAGSPDERVVVEFGQGPATAVAATGRKEIEPLPNADGRTWQERPVSLVDQPVRPEFVRVVVEPGPAIGEDRVAVAEPRLAVPRPITEVLTGRSVLVDQMSAVLWPCVDQAAVADGIAPAPEVRIHADEDLGESYWGLQDKPERGGAWRFDDANSTYVRLATAVQPGGPRTKPWGRIDLVVRDRPAGQVDVTSTTRSTPGWDRGPTLAEEDYDDVRYQGAVG</sequence>
<comment type="subcellular location">
    <subcellularLocation>
        <location evidence="2">Cell membrane</location>
        <topology evidence="2">Multi-pass membrane protein</topology>
    </subcellularLocation>
</comment>
<feature type="transmembrane region" description="Helical" evidence="12">
    <location>
        <begin position="590"/>
        <end position="609"/>
    </location>
</feature>
<comment type="function">
    <text evidence="1">Arabinosyl transferase responsible for the polymerization of arabinose into the arabinan of arabinogalactan.</text>
</comment>
<feature type="transmembrane region" description="Helical" evidence="12">
    <location>
        <begin position="621"/>
        <end position="643"/>
    </location>
</feature>
<evidence type="ECO:0000256" key="3">
    <source>
        <dbReference type="ARBA" id="ARBA00008195"/>
    </source>
</evidence>
<feature type="transmembrane region" description="Helical" evidence="12">
    <location>
        <begin position="474"/>
        <end position="493"/>
    </location>
</feature>
<comment type="similarity">
    <text evidence="3">Belongs to the emb family.</text>
</comment>
<evidence type="ECO:0000256" key="10">
    <source>
        <dbReference type="ARBA" id="ARBA00023316"/>
    </source>
</evidence>
<name>A0ABU8MUP4_9PSEU</name>
<feature type="transmembrane region" description="Helical" evidence="12">
    <location>
        <begin position="567"/>
        <end position="584"/>
    </location>
</feature>
<feature type="region of interest" description="Disordered" evidence="11">
    <location>
        <begin position="1028"/>
        <end position="1047"/>
    </location>
</feature>
<keyword evidence="8 12" id="KW-1133">Transmembrane helix</keyword>
<feature type="transmembrane region" description="Helical" evidence="12">
    <location>
        <begin position="227"/>
        <end position="248"/>
    </location>
</feature>
<gene>
    <name evidence="15" type="ORF">WCD74_21500</name>
</gene>
<evidence type="ECO:0000256" key="11">
    <source>
        <dbReference type="SAM" id="MobiDB-lite"/>
    </source>
</evidence>
<dbReference type="RefSeq" id="WP_337696924.1">
    <property type="nucleotide sequence ID" value="NZ_JBBEGN010000012.1"/>
</dbReference>
<feature type="transmembrane region" description="Helical" evidence="12">
    <location>
        <begin position="682"/>
        <end position="703"/>
    </location>
</feature>
<protein>
    <submittedName>
        <fullName evidence="15">Arabinosyltransferase domain-containing protein</fullName>
    </submittedName>
</protein>
<evidence type="ECO:0000256" key="12">
    <source>
        <dbReference type="SAM" id="Phobius"/>
    </source>
</evidence>
<feature type="transmembrane region" description="Helical" evidence="12">
    <location>
        <begin position="24"/>
        <end position="41"/>
    </location>
</feature>
<evidence type="ECO:0000256" key="5">
    <source>
        <dbReference type="ARBA" id="ARBA00022676"/>
    </source>
</evidence>
<keyword evidence="10" id="KW-0961">Cell wall biogenesis/degradation</keyword>
<feature type="transmembrane region" description="Helical" evidence="12">
    <location>
        <begin position="405"/>
        <end position="423"/>
    </location>
</feature>
<feature type="region of interest" description="Disordered" evidence="11">
    <location>
        <begin position="93"/>
        <end position="120"/>
    </location>
</feature>
<evidence type="ECO:0000256" key="7">
    <source>
        <dbReference type="ARBA" id="ARBA00022692"/>
    </source>
</evidence>